<evidence type="ECO:0000256" key="1">
    <source>
        <dbReference type="SAM" id="Phobius"/>
    </source>
</evidence>
<organism evidence="2 3">
    <name type="scientific">Trichodelitschia bisporula</name>
    <dbReference type="NCBI Taxonomy" id="703511"/>
    <lineage>
        <taxon>Eukaryota</taxon>
        <taxon>Fungi</taxon>
        <taxon>Dikarya</taxon>
        <taxon>Ascomycota</taxon>
        <taxon>Pezizomycotina</taxon>
        <taxon>Dothideomycetes</taxon>
        <taxon>Dothideomycetes incertae sedis</taxon>
        <taxon>Phaeotrichales</taxon>
        <taxon>Phaeotrichaceae</taxon>
        <taxon>Trichodelitschia</taxon>
    </lineage>
</organism>
<feature type="transmembrane region" description="Helical" evidence="1">
    <location>
        <begin position="49"/>
        <end position="71"/>
    </location>
</feature>
<keyword evidence="1" id="KW-1133">Transmembrane helix</keyword>
<keyword evidence="1" id="KW-0812">Transmembrane</keyword>
<name>A0A6G1I1I8_9PEZI</name>
<keyword evidence="3" id="KW-1185">Reference proteome</keyword>
<gene>
    <name evidence="2" type="ORF">EJ06DRAFT_369067</name>
</gene>
<accession>A0A6G1I1I8</accession>
<dbReference type="Proteomes" id="UP000799640">
    <property type="component" value="Unassembled WGS sequence"/>
</dbReference>
<feature type="transmembrane region" description="Helical" evidence="1">
    <location>
        <begin position="16"/>
        <end position="37"/>
    </location>
</feature>
<protein>
    <submittedName>
        <fullName evidence="2">Uncharacterized protein</fullName>
    </submittedName>
</protein>
<proteinExistence type="predicted"/>
<sequence length="218" mass="24244">MGINGTTEHHEAHLHYLLAAGLLFGVFWLCGVVWLSMRNPRNVVAFRLLGCYVIFLASFALIICFGEMGGVESSELRRDIPPDAADDWNLTAEWQTKFGELYLTLSCRIILLRRISLNGGRCYPALPYGLSESLTFSVSSAAHFFTRPSGHFPTGGTPQSRNIPRSLATKPDARLRLRHGDAAARALRLKLKRVNQRPAPPSLVVENEIGAFRDTLRP</sequence>
<evidence type="ECO:0000313" key="3">
    <source>
        <dbReference type="Proteomes" id="UP000799640"/>
    </source>
</evidence>
<evidence type="ECO:0000313" key="2">
    <source>
        <dbReference type="EMBL" id="KAF2401937.1"/>
    </source>
</evidence>
<reference evidence="2" key="1">
    <citation type="journal article" date="2020" name="Stud. Mycol.">
        <title>101 Dothideomycetes genomes: a test case for predicting lifestyles and emergence of pathogens.</title>
        <authorList>
            <person name="Haridas S."/>
            <person name="Albert R."/>
            <person name="Binder M."/>
            <person name="Bloem J."/>
            <person name="Labutti K."/>
            <person name="Salamov A."/>
            <person name="Andreopoulos B."/>
            <person name="Baker S."/>
            <person name="Barry K."/>
            <person name="Bills G."/>
            <person name="Bluhm B."/>
            <person name="Cannon C."/>
            <person name="Castanera R."/>
            <person name="Culley D."/>
            <person name="Daum C."/>
            <person name="Ezra D."/>
            <person name="Gonzalez J."/>
            <person name="Henrissat B."/>
            <person name="Kuo A."/>
            <person name="Liang C."/>
            <person name="Lipzen A."/>
            <person name="Lutzoni F."/>
            <person name="Magnuson J."/>
            <person name="Mondo S."/>
            <person name="Nolan M."/>
            <person name="Ohm R."/>
            <person name="Pangilinan J."/>
            <person name="Park H.-J."/>
            <person name="Ramirez L."/>
            <person name="Alfaro M."/>
            <person name="Sun H."/>
            <person name="Tritt A."/>
            <person name="Yoshinaga Y."/>
            <person name="Zwiers L.-H."/>
            <person name="Turgeon B."/>
            <person name="Goodwin S."/>
            <person name="Spatafora J."/>
            <person name="Crous P."/>
            <person name="Grigoriev I."/>
        </authorList>
    </citation>
    <scope>NUCLEOTIDE SEQUENCE</scope>
    <source>
        <strain evidence="2">CBS 262.69</strain>
    </source>
</reference>
<dbReference type="EMBL" id="ML996692">
    <property type="protein sequence ID" value="KAF2401937.1"/>
    <property type="molecule type" value="Genomic_DNA"/>
</dbReference>
<dbReference type="AlphaFoldDB" id="A0A6G1I1I8"/>
<keyword evidence="1" id="KW-0472">Membrane</keyword>